<accession>A0A840MX29</accession>
<protein>
    <submittedName>
        <fullName evidence="3">Tripartite-type tricarboxylate transporter receptor subunit TctC</fullName>
    </submittedName>
</protein>
<name>A0A840MX29_9BRAD</name>
<dbReference type="CDD" id="cd07012">
    <property type="entry name" value="PBP2_Bug_TTT"/>
    <property type="match status" value="1"/>
</dbReference>
<comment type="similarity">
    <text evidence="1">Belongs to the UPF0065 (bug) family.</text>
</comment>
<organism evidence="3 4">
    <name type="scientific">Afipia massiliensis</name>
    <dbReference type="NCBI Taxonomy" id="211460"/>
    <lineage>
        <taxon>Bacteria</taxon>
        <taxon>Pseudomonadati</taxon>
        <taxon>Pseudomonadota</taxon>
        <taxon>Alphaproteobacteria</taxon>
        <taxon>Hyphomicrobiales</taxon>
        <taxon>Nitrobacteraceae</taxon>
        <taxon>Afipia</taxon>
    </lineage>
</organism>
<dbReference type="RefSeq" id="WP_246395294.1">
    <property type="nucleotide sequence ID" value="NZ_JACHIJ010000002.1"/>
</dbReference>
<proteinExistence type="inferred from homology"/>
<feature type="signal peptide" evidence="2">
    <location>
        <begin position="1"/>
        <end position="19"/>
    </location>
</feature>
<evidence type="ECO:0000256" key="2">
    <source>
        <dbReference type="SAM" id="SignalP"/>
    </source>
</evidence>
<dbReference type="PIRSF" id="PIRSF017082">
    <property type="entry name" value="YflP"/>
    <property type="match status" value="1"/>
</dbReference>
<sequence length="318" mass="33931">MRKILIATCMVLGIGQASAADFPTRPVRLIVHFPAGSSTDVIARTFGENISKKLGQQIIIDNKPGADGAIAANELKRSPADGYTIMLATNSAMSGVPATRKTPPYDVTADFTPITEIGRYNFFLYVSKDVPAKTLLELIAYAKANPGKLAYGSGNITGRLAFASVVAANNLDVTPVPYKGEPPAITDLITNRIQAMVATSGTGLPQVKDGKILALATILEKRSAAAPDVPTMAEAGFPDFKIEPWLGLFGPPNMPRDIVVLLNTAFKEAMSDPAVKQRMVEQDFALTPSTPEELGALVKRQLDIHRKMVSAAGIEIIE</sequence>
<dbReference type="Gene3D" id="3.40.190.10">
    <property type="entry name" value="Periplasmic binding protein-like II"/>
    <property type="match status" value="1"/>
</dbReference>
<dbReference type="EMBL" id="JACHIJ010000002">
    <property type="protein sequence ID" value="MBB5051272.1"/>
    <property type="molecule type" value="Genomic_DNA"/>
</dbReference>
<dbReference type="InterPro" id="IPR005064">
    <property type="entry name" value="BUG"/>
</dbReference>
<dbReference type="Pfam" id="PF03401">
    <property type="entry name" value="TctC"/>
    <property type="match status" value="1"/>
</dbReference>
<dbReference type="SUPFAM" id="SSF53850">
    <property type="entry name" value="Periplasmic binding protein-like II"/>
    <property type="match status" value="1"/>
</dbReference>
<comment type="caution">
    <text evidence="3">The sequence shown here is derived from an EMBL/GenBank/DDBJ whole genome shotgun (WGS) entry which is preliminary data.</text>
</comment>
<evidence type="ECO:0000313" key="4">
    <source>
        <dbReference type="Proteomes" id="UP000521227"/>
    </source>
</evidence>
<reference evidence="3 4" key="1">
    <citation type="submission" date="2020-08" db="EMBL/GenBank/DDBJ databases">
        <title>Genomic Encyclopedia of Type Strains, Phase IV (KMG-IV): sequencing the most valuable type-strain genomes for metagenomic binning, comparative biology and taxonomic classification.</title>
        <authorList>
            <person name="Goeker M."/>
        </authorList>
    </citation>
    <scope>NUCLEOTIDE SEQUENCE [LARGE SCALE GENOMIC DNA]</scope>
    <source>
        <strain evidence="3 4">DSM 17498</strain>
    </source>
</reference>
<dbReference type="PANTHER" id="PTHR42928">
    <property type="entry name" value="TRICARBOXYLATE-BINDING PROTEIN"/>
    <property type="match status" value="1"/>
</dbReference>
<evidence type="ECO:0000256" key="1">
    <source>
        <dbReference type="ARBA" id="ARBA00006987"/>
    </source>
</evidence>
<keyword evidence="2" id="KW-0732">Signal</keyword>
<keyword evidence="3" id="KW-0675">Receptor</keyword>
<dbReference type="AlphaFoldDB" id="A0A840MX29"/>
<dbReference type="Gene3D" id="3.40.190.150">
    <property type="entry name" value="Bordetella uptake gene, domain 1"/>
    <property type="match status" value="1"/>
</dbReference>
<dbReference type="PANTHER" id="PTHR42928:SF5">
    <property type="entry name" value="BLR1237 PROTEIN"/>
    <property type="match status" value="1"/>
</dbReference>
<gene>
    <name evidence="3" type="ORF">HNQ36_001226</name>
</gene>
<feature type="chain" id="PRO_5032873879" evidence="2">
    <location>
        <begin position="20"/>
        <end position="318"/>
    </location>
</feature>
<dbReference type="InterPro" id="IPR042100">
    <property type="entry name" value="Bug_dom1"/>
</dbReference>
<evidence type="ECO:0000313" key="3">
    <source>
        <dbReference type="EMBL" id="MBB5051272.1"/>
    </source>
</evidence>
<dbReference type="Proteomes" id="UP000521227">
    <property type="component" value="Unassembled WGS sequence"/>
</dbReference>